<evidence type="ECO:0000256" key="1">
    <source>
        <dbReference type="SAM" id="MobiDB-lite"/>
    </source>
</evidence>
<organism evidence="2 3">
    <name type="scientific">Pararhodospirillum oryzae</name>
    <dbReference type="NCBI Taxonomy" id="478448"/>
    <lineage>
        <taxon>Bacteria</taxon>
        <taxon>Pseudomonadati</taxon>
        <taxon>Pseudomonadota</taxon>
        <taxon>Alphaproteobacteria</taxon>
        <taxon>Rhodospirillales</taxon>
        <taxon>Rhodospirillaceae</taxon>
        <taxon>Pararhodospirillum</taxon>
    </lineage>
</organism>
<feature type="compositionally biased region" description="Basic residues" evidence="1">
    <location>
        <begin position="27"/>
        <end position="36"/>
    </location>
</feature>
<gene>
    <name evidence="2" type="ORF">ROR02_20080</name>
</gene>
<keyword evidence="3" id="KW-1185">Reference proteome</keyword>
<protein>
    <submittedName>
        <fullName evidence="2">Uncharacterized protein</fullName>
    </submittedName>
</protein>
<accession>A0A512H8U1</accession>
<sequence length="101" mass="10273">MSGGDGALGPVAGDWGRRVAPDVGRGKPARSLRARARVRDAGAATGAGGRGPGLPAQEHRRGAEVPRPRAAPRDGGRGRARPGSRAARAYQAPRQAPPRAA</sequence>
<reference evidence="2 3" key="1">
    <citation type="submission" date="2019-07" db="EMBL/GenBank/DDBJ databases">
        <title>Whole genome shotgun sequence of Rhodospirillum oryzae NBRC 107573.</title>
        <authorList>
            <person name="Hosoyama A."/>
            <person name="Uohara A."/>
            <person name="Ohji S."/>
            <person name="Ichikawa N."/>
        </authorList>
    </citation>
    <scope>NUCLEOTIDE SEQUENCE [LARGE SCALE GENOMIC DNA]</scope>
    <source>
        <strain evidence="2 3">NBRC 107573</strain>
    </source>
</reference>
<evidence type="ECO:0000313" key="3">
    <source>
        <dbReference type="Proteomes" id="UP000321567"/>
    </source>
</evidence>
<name>A0A512H8U1_9PROT</name>
<dbReference type="AlphaFoldDB" id="A0A512H8U1"/>
<proteinExistence type="predicted"/>
<feature type="compositionally biased region" description="Low complexity" evidence="1">
    <location>
        <begin position="81"/>
        <end position="101"/>
    </location>
</feature>
<feature type="compositionally biased region" description="Basic and acidic residues" evidence="1">
    <location>
        <begin position="57"/>
        <end position="77"/>
    </location>
</feature>
<evidence type="ECO:0000313" key="2">
    <source>
        <dbReference type="EMBL" id="GEO81877.1"/>
    </source>
</evidence>
<dbReference type="Proteomes" id="UP000321567">
    <property type="component" value="Unassembled WGS sequence"/>
</dbReference>
<comment type="caution">
    <text evidence="2">The sequence shown here is derived from an EMBL/GenBank/DDBJ whole genome shotgun (WGS) entry which is preliminary data.</text>
</comment>
<dbReference type="EMBL" id="BJZO01000051">
    <property type="protein sequence ID" value="GEO81877.1"/>
    <property type="molecule type" value="Genomic_DNA"/>
</dbReference>
<feature type="region of interest" description="Disordered" evidence="1">
    <location>
        <begin position="1"/>
        <end position="101"/>
    </location>
</feature>